<feature type="compositionally biased region" description="Polar residues" evidence="1">
    <location>
        <begin position="141"/>
        <end position="150"/>
    </location>
</feature>
<evidence type="ECO:0000313" key="2">
    <source>
        <dbReference type="EMBL" id="GAU91146.1"/>
    </source>
</evidence>
<dbReference type="OrthoDB" id="6270329at2759"/>
<evidence type="ECO:0000313" key="3">
    <source>
        <dbReference type="Proteomes" id="UP000186922"/>
    </source>
</evidence>
<reference evidence="2 3" key="1">
    <citation type="journal article" date="2016" name="Nat. Commun.">
        <title>Extremotolerant tardigrade genome and improved radiotolerance of human cultured cells by tardigrade-unique protein.</title>
        <authorList>
            <person name="Hashimoto T."/>
            <person name="Horikawa D.D."/>
            <person name="Saito Y."/>
            <person name="Kuwahara H."/>
            <person name="Kozuka-Hata H."/>
            <person name="Shin-I T."/>
            <person name="Minakuchi Y."/>
            <person name="Ohishi K."/>
            <person name="Motoyama A."/>
            <person name="Aizu T."/>
            <person name="Enomoto A."/>
            <person name="Kondo K."/>
            <person name="Tanaka S."/>
            <person name="Hara Y."/>
            <person name="Koshikawa S."/>
            <person name="Sagara H."/>
            <person name="Miura T."/>
            <person name="Yokobori S."/>
            <person name="Miyagawa K."/>
            <person name="Suzuki Y."/>
            <person name="Kubo T."/>
            <person name="Oyama M."/>
            <person name="Kohara Y."/>
            <person name="Fujiyama A."/>
            <person name="Arakawa K."/>
            <person name="Katayama T."/>
            <person name="Toyoda A."/>
            <person name="Kunieda T."/>
        </authorList>
    </citation>
    <scope>NUCLEOTIDE SEQUENCE [LARGE SCALE GENOMIC DNA]</scope>
    <source>
        <strain evidence="2 3">YOKOZUNA-1</strain>
    </source>
</reference>
<name>A0A1D1UN52_RAMVA</name>
<feature type="compositionally biased region" description="Polar residues" evidence="1">
    <location>
        <begin position="210"/>
        <end position="225"/>
    </location>
</feature>
<feature type="compositionally biased region" description="Polar residues" evidence="1">
    <location>
        <begin position="343"/>
        <end position="366"/>
    </location>
</feature>
<proteinExistence type="predicted"/>
<gene>
    <name evidence="2" type="primary">RvY_03460-1</name>
    <name evidence="2" type="synonym">RvY_03460.1</name>
    <name evidence="2" type="ORF">RvY_03460</name>
</gene>
<feature type="compositionally biased region" description="Basic and acidic residues" evidence="1">
    <location>
        <begin position="238"/>
        <end position="248"/>
    </location>
</feature>
<feature type="region of interest" description="Disordered" evidence="1">
    <location>
        <begin position="210"/>
        <end position="309"/>
    </location>
</feature>
<dbReference type="EMBL" id="BDGG01000002">
    <property type="protein sequence ID" value="GAU91146.1"/>
    <property type="molecule type" value="Genomic_DNA"/>
</dbReference>
<feature type="compositionally biased region" description="Low complexity" evidence="1">
    <location>
        <begin position="386"/>
        <end position="402"/>
    </location>
</feature>
<evidence type="ECO:0008006" key="4">
    <source>
        <dbReference type="Google" id="ProtNLM"/>
    </source>
</evidence>
<dbReference type="AlphaFoldDB" id="A0A1D1UN52"/>
<feature type="compositionally biased region" description="Low complexity" evidence="1">
    <location>
        <begin position="152"/>
        <end position="161"/>
    </location>
</feature>
<organism evidence="2 3">
    <name type="scientific">Ramazzottius varieornatus</name>
    <name type="common">Water bear</name>
    <name type="synonym">Tardigrade</name>
    <dbReference type="NCBI Taxonomy" id="947166"/>
    <lineage>
        <taxon>Eukaryota</taxon>
        <taxon>Metazoa</taxon>
        <taxon>Ecdysozoa</taxon>
        <taxon>Tardigrada</taxon>
        <taxon>Eutardigrada</taxon>
        <taxon>Parachela</taxon>
        <taxon>Hypsibioidea</taxon>
        <taxon>Ramazzottiidae</taxon>
        <taxon>Ramazzottius</taxon>
    </lineage>
</organism>
<evidence type="ECO:0000256" key="1">
    <source>
        <dbReference type="SAM" id="MobiDB-lite"/>
    </source>
</evidence>
<keyword evidence="3" id="KW-1185">Reference proteome</keyword>
<feature type="compositionally biased region" description="Polar residues" evidence="1">
    <location>
        <begin position="258"/>
        <end position="269"/>
    </location>
</feature>
<feature type="region of interest" description="Disordered" evidence="1">
    <location>
        <begin position="134"/>
        <end position="181"/>
    </location>
</feature>
<accession>A0A1D1UN52</accession>
<dbReference type="Proteomes" id="UP000186922">
    <property type="component" value="Unassembled WGS sequence"/>
</dbReference>
<feature type="compositionally biased region" description="Low complexity" evidence="1">
    <location>
        <begin position="270"/>
        <end position="291"/>
    </location>
</feature>
<protein>
    <recommendedName>
        <fullName evidence="4">E3 ubiquitin-protein ligase RNF220 middle domain-containing protein</fullName>
    </recommendedName>
</protein>
<comment type="caution">
    <text evidence="2">The sequence shown here is derived from an EMBL/GenBank/DDBJ whole genome shotgun (WGS) entry which is preliminary data.</text>
</comment>
<feature type="region of interest" description="Disordered" evidence="1">
    <location>
        <begin position="327"/>
        <end position="402"/>
    </location>
</feature>
<sequence length="402" mass="43142">MMNNAAFHLSGAAAAAAAATPRQQPLMMLPSHSPPNPPRLMSSSEAASFGMALAANNANMAAAAGLANSALNFGGHHHRDLLHFGALNPAFSYLNGFNGLPMMQMGFGLFNQHSFMSKSPGMVSPGFFGPFGNNKDDDASWQKSSPNTFPDSPRSGSRGSPMDNHLRRSKLPKGKSPPEQIVCPLCKETVGGKSLNEHFMEELKTYRQEPLNTRVVSSSSPNTAEHTGRSAHSGHAPGENDARLEIYLRVRGNRRTRCPSNTSASSYLPGNNASTSRRSSASSSTGSTRSSPVVSHPCASTSKRSKHKRIEAIQVEDAEVIVDVEVEDDGEHQRDGAPLRIDSSPTGQLPVSDNRSPLHNLWNQSDLPRKKRPIDTAEDFTEKKSITSTLFSPSPSSDSASV</sequence>